<dbReference type="Proteomes" id="UP001549167">
    <property type="component" value="Unassembled WGS sequence"/>
</dbReference>
<feature type="transmembrane region" description="Helical" evidence="1">
    <location>
        <begin position="431"/>
        <end position="449"/>
    </location>
</feature>
<evidence type="ECO:0008006" key="4">
    <source>
        <dbReference type="Google" id="ProtNLM"/>
    </source>
</evidence>
<comment type="caution">
    <text evidence="2">The sequence shown here is derived from an EMBL/GenBank/DDBJ whole genome shotgun (WGS) entry which is preliminary data.</text>
</comment>
<keyword evidence="3" id="KW-1185">Reference proteome</keyword>
<feature type="transmembrane region" description="Helical" evidence="1">
    <location>
        <begin position="201"/>
        <end position="219"/>
    </location>
</feature>
<feature type="transmembrane region" description="Helical" evidence="1">
    <location>
        <begin position="101"/>
        <end position="119"/>
    </location>
</feature>
<proteinExistence type="predicted"/>
<feature type="transmembrane region" description="Helical" evidence="1">
    <location>
        <begin position="367"/>
        <end position="388"/>
    </location>
</feature>
<sequence length="452" mass="50512">MKLDHESLIKYLWIFILIQPVIDLMTSLMVQFTDTVVTVGALVRVLFVALFFVVIVYISWTMPKHRKILYYVGALALVLIASLVVTILFKDPYSLVAELQFLFKIVYFNLALIALYLMFKEIVTDKQQLLNIVFKAFFFVAVAVGASILIAVLTQTSLESYSHTKVGYKGWFFSGNEISAVLAITYPMAAYYIVSQPSGRAKGWMIVALTISAIGFGLMGTKVALGGILLTTLTVGYHIIVNRFGNGVKGWQKFNTTLFIALIVVVTAHASSSFLENIANQIYQYENVVSQPTEEEQEQIDPDAYIKDNFHASSRFLNLILSSRDIYVKIHHSYFVDAPVAQKLFGMGYASNYSEDPKTVEIDAFDLFYSIGIIGFIVYVIPIVYMLYRIIRAFFDKGIKATFKDSTSIFILVSLAIACGISTLAGHVITAPAVSIYLALVMCLTLITLQRQ</sequence>
<keyword evidence="1" id="KW-1133">Transmembrane helix</keyword>
<feature type="transmembrane region" description="Helical" evidence="1">
    <location>
        <begin position="68"/>
        <end position="89"/>
    </location>
</feature>
<dbReference type="RefSeq" id="WP_354221371.1">
    <property type="nucleotide sequence ID" value="NZ_JBEPMX010000014.1"/>
</dbReference>
<dbReference type="InterPro" id="IPR049504">
    <property type="entry name" value="O-antigen_lig"/>
</dbReference>
<protein>
    <recommendedName>
        <fullName evidence="4">O-antigen ligase like membrane protein</fullName>
    </recommendedName>
</protein>
<evidence type="ECO:0000313" key="3">
    <source>
        <dbReference type="Proteomes" id="UP001549167"/>
    </source>
</evidence>
<evidence type="ECO:0000256" key="1">
    <source>
        <dbReference type="SAM" id="Phobius"/>
    </source>
</evidence>
<reference evidence="2 3" key="1">
    <citation type="submission" date="2024-06" db="EMBL/GenBank/DDBJ databases">
        <title>Genomic Encyclopedia of Type Strains, Phase IV (KMG-IV): sequencing the most valuable type-strain genomes for metagenomic binning, comparative biology and taxonomic classification.</title>
        <authorList>
            <person name="Goeker M."/>
        </authorList>
    </citation>
    <scope>NUCLEOTIDE SEQUENCE [LARGE SCALE GENOMIC DNA]</scope>
    <source>
        <strain evidence="2 3">DSM 23520</strain>
    </source>
</reference>
<gene>
    <name evidence="2" type="ORF">ABID56_002349</name>
</gene>
<feature type="transmembrane region" description="Helical" evidence="1">
    <location>
        <begin position="173"/>
        <end position="194"/>
    </location>
</feature>
<feature type="transmembrane region" description="Helical" evidence="1">
    <location>
        <begin position="12"/>
        <end position="30"/>
    </location>
</feature>
<keyword evidence="1" id="KW-0472">Membrane</keyword>
<feature type="transmembrane region" description="Helical" evidence="1">
    <location>
        <begin position="36"/>
        <end position="56"/>
    </location>
</feature>
<feature type="transmembrane region" description="Helical" evidence="1">
    <location>
        <begin position="225"/>
        <end position="245"/>
    </location>
</feature>
<dbReference type="Pfam" id="PF13425">
    <property type="entry name" value="O-antigen_lig"/>
    <property type="match status" value="1"/>
</dbReference>
<keyword evidence="1" id="KW-0812">Transmembrane</keyword>
<dbReference type="EMBL" id="JBEPMX010000014">
    <property type="protein sequence ID" value="MET3684223.1"/>
    <property type="molecule type" value="Genomic_DNA"/>
</dbReference>
<name>A0ABV2KXC1_9BACI</name>
<feature type="transmembrane region" description="Helical" evidence="1">
    <location>
        <begin position="131"/>
        <end position="153"/>
    </location>
</feature>
<feature type="transmembrane region" description="Helical" evidence="1">
    <location>
        <begin position="257"/>
        <end position="275"/>
    </location>
</feature>
<evidence type="ECO:0000313" key="2">
    <source>
        <dbReference type="EMBL" id="MET3684223.1"/>
    </source>
</evidence>
<organism evidence="2 3">
    <name type="scientific">Alkalibacillus flavidus</name>
    <dbReference type="NCBI Taxonomy" id="546021"/>
    <lineage>
        <taxon>Bacteria</taxon>
        <taxon>Bacillati</taxon>
        <taxon>Bacillota</taxon>
        <taxon>Bacilli</taxon>
        <taxon>Bacillales</taxon>
        <taxon>Bacillaceae</taxon>
        <taxon>Alkalibacillus</taxon>
    </lineage>
</organism>
<feature type="transmembrane region" description="Helical" evidence="1">
    <location>
        <begin position="409"/>
        <end position="425"/>
    </location>
</feature>
<accession>A0ABV2KXC1</accession>